<dbReference type="NCBIfam" id="TIGR00310">
    <property type="entry name" value="ZPR1_znf"/>
    <property type="match status" value="1"/>
</dbReference>
<keyword evidence="4" id="KW-0862">Zinc</keyword>
<dbReference type="InterPro" id="IPR042452">
    <property type="entry name" value="ZPR1_Znf1/2"/>
</dbReference>
<dbReference type="Pfam" id="PF03367">
    <property type="entry name" value="Zn_ribbon_ZPR1"/>
    <property type="match status" value="1"/>
</dbReference>
<evidence type="ECO:0000256" key="2">
    <source>
        <dbReference type="ARBA" id="ARBA00022723"/>
    </source>
</evidence>
<sequence length="181" mass="20206">MREVLPGPCPVCQAEIQYLYQTEEIPFFSEILIISTVCPSCGYRLADTQLLRNAEPSRWELRIEYPEDMMVRVIRSTNGAISIPELGVRIDPGPACEGFISNVEGVLVRVDGVLSNLRSWAESDEERERIDSLKESIARIQEGQLPATLVIEDLSGNSAIIADRATVCRIEALAEDPDEER</sequence>
<keyword evidence="3" id="KW-0863">Zinc-finger</keyword>
<comment type="caution">
    <text evidence="6">The sequence shown here is derived from an EMBL/GenBank/DDBJ whole genome shotgun (WGS) entry which is preliminary data.</text>
</comment>
<evidence type="ECO:0000256" key="4">
    <source>
        <dbReference type="ARBA" id="ARBA00022833"/>
    </source>
</evidence>
<dbReference type="InterPro" id="IPR040141">
    <property type="entry name" value="ZPR1"/>
</dbReference>
<dbReference type="GO" id="GO:0008270">
    <property type="term" value="F:zinc ion binding"/>
    <property type="evidence" value="ECO:0007669"/>
    <property type="project" value="UniProtKB-KW"/>
</dbReference>
<feature type="domain" description="Zinc finger ZPR1-type" evidence="5">
    <location>
        <begin position="7"/>
        <end position="162"/>
    </location>
</feature>
<dbReference type="InterPro" id="IPR004470">
    <property type="entry name" value="ZPR1-like_arc"/>
</dbReference>
<dbReference type="PANTHER" id="PTHR10876:SF0">
    <property type="entry name" value="ZINC FINGER PROTEIN ZPR1"/>
    <property type="match status" value="1"/>
</dbReference>
<dbReference type="Pfam" id="PF22794">
    <property type="entry name" value="jr-ZPR1"/>
    <property type="match status" value="1"/>
</dbReference>
<dbReference type="InterPro" id="IPR056180">
    <property type="entry name" value="ZPR1_jr_dom"/>
</dbReference>
<dbReference type="SMART" id="SM00709">
    <property type="entry name" value="Zpr1"/>
    <property type="match status" value="1"/>
</dbReference>
<accession>A0A0W8EAS2</accession>
<dbReference type="NCBIfam" id="TIGR00340">
    <property type="entry name" value="zpr1_rel"/>
    <property type="match status" value="1"/>
</dbReference>
<evidence type="ECO:0000256" key="1">
    <source>
        <dbReference type="ARBA" id="ARBA00008354"/>
    </source>
</evidence>
<organism evidence="6">
    <name type="scientific">hydrocarbon metagenome</name>
    <dbReference type="NCBI Taxonomy" id="938273"/>
    <lineage>
        <taxon>unclassified sequences</taxon>
        <taxon>metagenomes</taxon>
        <taxon>ecological metagenomes</taxon>
    </lineage>
</organism>
<evidence type="ECO:0000313" key="6">
    <source>
        <dbReference type="EMBL" id="KUG05558.1"/>
    </source>
</evidence>
<dbReference type="Gene3D" id="2.20.25.420">
    <property type="entry name" value="ZPR1, zinc finger domain"/>
    <property type="match status" value="1"/>
</dbReference>
<dbReference type="EMBL" id="LNQE01001805">
    <property type="protein sequence ID" value="KUG05558.1"/>
    <property type="molecule type" value="Genomic_DNA"/>
</dbReference>
<proteinExistence type="inferred from homology"/>
<comment type="similarity">
    <text evidence="1">Belongs to the ZPR1 family.</text>
</comment>
<dbReference type="AlphaFoldDB" id="A0A0W8EAS2"/>
<dbReference type="Gene3D" id="2.60.120.1040">
    <property type="entry name" value="ZPR1, A/B domain"/>
    <property type="match status" value="1"/>
</dbReference>
<protein>
    <submittedName>
        <fullName evidence="6">Zn finger containing protein</fullName>
    </submittedName>
</protein>
<gene>
    <name evidence="6" type="ORF">ASZ90_017010</name>
</gene>
<evidence type="ECO:0000256" key="3">
    <source>
        <dbReference type="ARBA" id="ARBA00022771"/>
    </source>
</evidence>
<dbReference type="GO" id="GO:0005634">
    <property type="term" value="C:nucleus"/>
    <property type="evidence" value="ECO:0007669"/>
    <property type="project" value="TreeGrafter"/>
</dbReference>
<evidence type="ECO:0000259" key="5">
    <source>
        <dbReference type="SMART" id="SM00709"/>
    </source>
</evidence>
<dbReference type="InterPro" id="IPR042451">
    <property type="entry name" value="ZPR1_A/B_dom"/>
</dbReference>
<dbReference type="InterPro" id="IPR004457">
    <property type="entry name" value="Znf_ZPR1"/>
</dbReference>
<name>A0A0W8EAS2_9ZZZZ</name>
<dbReference type="PANTHER" id="PTHR10876">
    <property type="entry name" value="ZINC FINGER PROTEIN ZPR1"/>
    <property type="match status" value="1"/>
</dbReference>
<reference evidence="6" key="1">
    <citation type="journal article" date="2015" name="Proc. Natl. Acad. Sci. U.S.A.">
        <title>Networks of energetic and metabolic interactions define dynamics in microbial communities.</title>
        <authorList>
            <person name="Embree M."/>
            <person name="Liu J.K."/>
            <person name="Al-Bassam M.M."/>
            <person name="Zengler K."/>
        </authorList>
    </citation>
    <scope>NUCLEOTIDE SEQUENCE</scope>
</reference>
<keyword evidence="2" id="KW-0479">Metal-binding</keyword>